<feature type="domain" description="MPN" evidence="8">
    <location>
        <begin position="104"/>
        <end position="227"/>
    </location>
</feature>
<evidence type="ECO:0000256" key="4">
    <source>
        <dbReference type="ARBA" id="ARBA00022801"/>
    </source>
</evidence>
<evidence type="ECO:0000259" key="8">
    <source>
        <dbReference type="PROSITE" id="PS50249"/>
    </source>
</evidence>
<evidence type="ECO:0000256" key="6">
    <source>
        <dbReference type="ARBA" id="ARBA00023049"/>
    </source>
</evidence>
<keyword evidence="6" id="KW-0482">Metalloprotease</keyword>
<dbReference type="PROSITE" id="PS50249">
    <property type="entry name" value="MPN"/>
    <property type="match status" value="1"/>
</dbReference>
<sequence length="229" mass="25361">MSIIIRDVPLQERPRERFLREGAKALSNQEILAIMLRTGTKQYSALQVAAELLSTYKTLTALSESSLEEMRLIKGIGVTKAIELAAAMELGKRINREGKGQKRVIASPDDAVQIVADDLIGIHQEHFVVLYLNTKNYVIKQKTVFIGSLNASIVHPREVFKEALRTSSAAVICLHNHPSGDPSPSPEDINVTKRLNEAGRILGISLLDHIIIGDETHYVSLKERGFISM</sequence>
<dbReference type="EMBL" id="JAROAS010000028">
    <property type="protein sequence ID" value="MED4129281.1"/>
    <property type="molecule type" value="Genomic_DNA"/>
</dbReference>
<keyword evidence="3" id="KW-0479">Metal-binding</keyword>
<dbReference type="Pfam" id="PF04002">
    <property type="entry name" value="RadC"/>
    <property type="match status" value="1"/>
</dbReference>
<gene>
    <name evidence="9" type="primary">radC</name>
    <name evidence="9" type="ORF">P5F74_14155</name>
</gene>
<organism evidence="9 10">
    <name type="scientific">Shouchella miscanthi</name>
    <dbReference type="NCBI Taxonomy" id="2598861"/>
    <lineage>
        <taxon>Bacteria</taxon>
        <taxon>Bacillati</taxon>
        <taxon>Bacillota</taxon>
        <taxon>Bacilli</taxon>
        <taxon>Bacillales</taxon>
        <taxon>Bacillaceae</taxon>
        <taxon>Shouchella</taxon>
    </lineage>
</organism>
<dbReference type="PANTHER" id="PTHR30471:SF3">
    <property type="entry name" value="UPF0758 PROTEIN YEES-RELATED"/>
    <property type="match status" value="1"/>
</dbReference>
<keyword evidence="5" id="KW-0862">Zinc</keyword>
<dbReference type="SUPFAM" id="SSF47781">
    <property type="entry name" value="RuvA domain 2-like"/>
    <property type="match status" value="1"/>
</dbReference>
<protein>
    <submittedName>
        <fullName evidence="9">DNA repair protein RadC</fullName>
    </submittedName>
</protein>
<keyword evidence="10" id="KW-1185">Reference proteome</keyword>
<reference evidence="9 10" key="1">
    <citation type="submission" date="2023-03" db="EMBL/GenBank/DDBJ databases">
        <title>Bacillus Genome Sequencing.</title>
        <authorList>
            <person name="Dunlap C."/>
        </authorList>
    </citation>
    <scope>NUCLEOTIDE SEQUENCE [LARGE SCALE GENOMIC DNA]</scope>
    <source>
        <strain evidence="9 10">B-4107</strain>
    </source>
</reference>
<dbReference type="SUPFAM" id="SSF102712">
    <property type="entry name" value="JAB1/MPN domain"/>
    <property type="match status" value="1"/>
</dbReference>
<dbReference type="PROSITE" id="PS01302">
    <property type="entry name" value="UPF0758"/>
    <property type="match status" value="1"/>
</dbReference>
<comment type="caution">
    <text evidence="9">The sequence shown here is derived from an EMBL/GenBank/DDBJ whole genome shotgun (WGS) entry which is preliminary data.</text>
</comment>
<dbReference type="NCBIfam" id="TIGR00608">
    <property type="entry name" value="radc"/>
    <property type="match status" value="1"/>
</dbReference>
<evidence type="ECO:0000256" key="1">
    <source>
        <dbReference type="ARBA" id="ARBA00010243"/>
    </source>
</evidence>
<dbReference type="InterPro" id="IPR001405">
    <property type="entry name" value="UPF0758"/>
</dbReference>
<evidence type="ECO:0000313" key="9">
    <source>
        <dbReference type="EMBL" id="MED4129281.1"/>
    </source>
</evidence>
<keyword evidence="2" id="KW-0645">Protease</keyword>
<dbReference type="NCBIfam" id="NF000642">
    <property type="entry name" value="PRK00024.1"/>
    <property type="match status" value="1"/>
</dbReference>
<evidence type="ECO:0000256" key="7">
    <source>
        <dbReference type="RuleBase" id="RU003797"/>
    </source>
</evidence>
<dbReference type="Gene3D" id="3.40.140.10">
    <property type="entry name" value="Cytidine Deaminase, domain 2"/>
    <property type="match status" value="1"/>
</dbReference>
<proteinExistence type="inferred from homology"/>
<dbReference type="Proteomes" id="UP001341820">
    <property type="component" value="Unassembled WGS sequence"/>
</dbReference>
<dbReference type="InterPro" id="IPR020891">
    <property type="entry name" value="UPF0758_CS"/>
</dbReference>
<dbReference type="Pfam" id="PF20582">
    <property type="entry name" value="UPF0758_N"/>
    <property type="match status" value="1"/>
</dbReference>
<evidence type="ECO:0000313" key="10">
    <source>
        <dbReference type="Proteomes" id="UP001341820"/>
    </source>
</evidence>
<evidence type="ECO:0000256" key="3">
    <source>
        <dbReference type="ARBA" id="ARBA00022723"/>
    </source>
</evidence>
<dbReference type="InterPro" id="IPR046778">
    <property type="entry name" value="UPF0758_N"/>
</dbReference>
<accession>A0ABU6NM68</accession>
<dbReference type="PANTHER" id="PTHR30471">
    <property type="entry name" value="DNA REPAIR PROTEIN RADC"/>
    <property type="match status" value="1"/>
</dbReference>
<evidence type="ECO:0000256" key="2">
    <source>
        <dbReference type="ARBA" id="ARBA00022670"/>
    </source>
</evidence>
<comment type="similarity">
    <text evidence="1 7">Belongs to the UPF0758 family.</text>
</comment>
<keyword evidence="4" id="KW-0378">Hydrolase</keyword>
<dbReference type="RefSeq" id="WP_328237945.1">
    <property type="nucleotide sequence ID" value="NZ_JAROAS010000028.1"/>
</dbReference>
<dbReference type="InterPro" id="IPR025657">
    <property type="entry name" value="RadC_JAB"/>
</dbReference>
<dbReference type="InterPro" id="IPR037518">
    <property type="entry name" value="MPN"/>
</dbReference>
<name>A0ABU6NM68_9BACI</name>
<dbReference type="InterPro" id="IPR010994">
    <property type="entry name" value="RuvA_2-like"/>
</dbReference>
<dbReference type="CDD" id="cd08071">
    <property type="entry name" value="MPN_DUF2466"/>
    <property type="match status" value="1"/>
</dbReference>
<evidence type="ECO:0000256" key="5">
    <source>
        <dbReference type="ARBA" id="ARBA00022833"/>
    </source>
</evidence>